<keyword evidence="1" id="KW-0121">Carboxypeptidase</keyword>
<name>A0A7X0HJ44_9ACTN</name>
<gene>
    <name evidence="1" type="ORF">HNQ79_005118</name>
</gene>
<dbReference type="RefSeq" id="WP_308437335.1">
    <property type="nucleotide sequence ID" value="NZ_BNBN01000006.1"/>
</dbReference>
<dbReference type="GO" id="GO:0004180">
    <property type="term" value="F:carboxypeptidase activity"/>
    <property type="evidence" value="ECO:0007669"/>
    <property type="project" value="UniProtKB-KW"/>
</dbReference>
<evidence type="ECO:0000313" key="2">
    <source>
        <dbReference type="Proteomes" id="UP000540423"/>
    </source>
</evidence>
<accession>A0A7X0HJ44</accession>
<dbReference type="InterPro" id="IPR036264">
    <property type="entry name" value="Bact_exopeptidase_dim_dom"/>
</dbReference>
<keyword evidence="2" id="KW-1185">Reference proteome</keyword>
<protein>
    <submittedName>
        <fullName evidence="1">Metal-dependent amidase/aminoacylase/carboxypeptidase family protein</fullName>
    </submittedName>
</protein>
<dbReference type="Gene3D" id="3.30.70.360">
    <property type="match status" value="1"/>
</dbReference>
<organism evidence="1 2">
    <name type="scientific">Streptomyces candidus</name>
    <dbReference type="NCBI Taxonomy" id="67283"/>
    <lineage>
        <taxon>Bacteria</taxon>
        <taxon>Bacillati</taxon>
        <taxon>Actinomycetota</taxon>
        <taxon>Actinomycetes</taxon>
        <taxon>Kitasatosporales</taxon>
        <taxon>Streptomycetaceae</taxon>
        <taxon>Streptomyces</taxon>
    </lineage>
</organism>
<dbReference type="AlphaFoldDB" id="A0A7X0HJ44"/>
<comment type="caution">
    <text evidence="1">The sequence shown here is derived from an EMBL/GenBank/DDBJ whole genome shotgun (WGS) entry which is preliminary data.</text>
</comment>
<dbReference type="SUPFAM" id="SSF55031">
    <property type="entry name" value="Bacterial exopeptidase dimerisation domain"/>
    <property type="match status" value="1"/>
</dbReference>
<dbReference type="Proteomes" id="UP000540423">
    <property type="component" value="Unassembled WGS sequence"/>
</dbReference>
<keyword evidence="1" id="KW-0378">Hydrolase</keyword>
<reference evidence="1 2" key="1">
    <citation type="submission" date="2020-08" db="EMBL/GenBank/DDBJ databases">
        <title>Genomic Encyclopedia of Type Strains, Phase IV (KMG-IV): sequencing the most valuable type-strain genomes for metagenomic binning, comparative biology and taxonomic classification.</title>
        <authorList>
            <person name="Goeker M."/>
        </authorList>
    </citation>
    <scope>NUCLEOTIDE SEQUENCE [LARGE SCALE GENOMIC DNA]</scope>
    <source>
        <strain evidence="1 2">DSM 40141</strain>
    </source>
</reference>
<sequence>MVADGLHNRFRCPDVVLGQHDTPGPAGFFPHTPDLTVSDSDDIDAVVHGVGGHGSRPESTTDPVVAACYTVTRP</sequence>
<keyword evidence="1" id="KW-0645">Protease</keyword>
<evidence type="ECO:0000313" key="1">
    <source>
        <dbReference type="EMBL" id="MBB6438606.1"/>
    </source>
</evidence>
<proteinExistence type="predicted"/>
<dbReference type="Gene3D" id="3.40.630.10">
    <property type="entry name" value="Zn peptidases"/>
    <property type="match status" value="1"/>
</dbReference>
<dbReference type="EMBL" id="JACHEM010000014">
    <property type="protein sequence ID" value="MBB6438606.1"/>
    <property type="molecule type" value="Genomic_DNA"/>
</dbReference>